<evidence type="ECO:0000313" key="1">
    <source>
        <dbReference type="EMBL" id="MET3598937.1"/>
    </source>
</evidence>
<comment type="caution">
    <text evidence="1">The sequence shown here is derived from an EMBL/GenBank/DDBJ whole genome shotgun (WGS) entry which is preliminary data.</text>
</comment>
<evidence type="ECO:0008006" key="3">
    <source>
        <dbReference type="Google" id="ProtNLM"/>
    </source>
</evidence>
<dbReference type="InterPro" id="IPR009702">
    <property type="entry name" value="DUF1284"/>
</dbReference>
<dbReference type="EMBL" id="JBEPLY010000002">
    <property type="protein sequence ID" value="MET3598937.1"/>
    <property type="molecule type" value="Genomic_DNA"/>
</dbReference>
<protein>
    <recommendedName>
        <fullName evidence="3">DUF1284 domain-containing protein</fullName>
    </recommendedName>
</protein>
<accession>A0ABV2I9J0</accession>
<dbReference type="RefSeq" id="WP_354433241.1">
    <property type="nucleotide sequence ID" value="NZ_JBEPLY010000002.1"/>
</dbReference>
<evidence type="ECO:0000313" key="2">
    <source>
        <dbReference type="Proteomes" id="UP001549164"/>
    </source>
</evidence>
<proteinExistence type="predicted"/>
<name>A0ABV2I9J0_9HYPH</name>
<gene>
    <name evidence="1" type="ORF">ABID12_000864</name>
</gene>
<reference evidence="1 2" key="1">
    <citation type="submission" date="2024-06" db="EMBL/GenBank/DDBJ databases">
        <title>Genomic Encyclopedia of Type Strains, Phase IV (KMG-IV): sequencing the most valuable type-strain genomes for metagenomic binning, comparative biology and taxonomic classification.</title>
        <authorList>
            <person name="Goeker M."/>
        </authorList>
    </citation>
    <scope>NUCLEOTIDE SEQUENCE [LARGE SCALE GENOMIC DNA]</scope>
    <source>
        <strain evidence="1 2">DSM 28102</strain>
    </source>
</reference>
<keyword evidence="2" id="KW-1185">Reference proteome</keyword>
<dbReference type="Proteomes" id="UP001549164">
    <property type="component" value="Unassembled WGS sequence"/>
</dbReference>
<dbReference type="Pfam" id="PF06935">
    <property type="entry name" value="DUF1284"/>
    <property type="match status" value="1"/>
</dbReference>
<sequence>MTVRLRPHHLLCILTFVGKGYTPAFTANMAVIVGRLAEGEEIEIIEGPDAICAPLLDEAAPHCHRESVVERDLAAAADVGGLLALTIKPGTRFVLDEARIRQLRHAFAKGRTRSACAGCDWRELCGAVAASGYAGSAFS</sequence>
<organism evidence="1 2">
    <name type="scientific">Martelella mangrovi</name>
    <dbReference type="NCBI Taxonomy" id="1397477"/>
    <lineage>
        <taxon>Bacteria</taxon>
        <taxon>Pseudomonadati</taxon>
        <taxon>Pseudomonadota</taxon>
        <taxon>Alphaproteobacteria</taxon>
        <taxon>Hyphomicrobiales</taxon>
        <taxon>Aurantimonadaceae</taxon>
        <taxon>Martelella</taxon>
    </lineage>
</organism>